<dbReference type="SUPFAM" id="SSF57701">
    <property type="entry name" value="Zn2/Cys6 DNA-binding domain"/>
    <property type="match status" value="1"/>
</dbReference>
<keyword evidence="3" id="KW-0804">Transcription</keyword>
<sequence>MVGVPHSSGCATCVKRRIKCDERLPGCAKCEKYGTACPGYDRGFKFITGKPYRTPRQRPKPDTSSTSEERAKTESLITGSRFQASLQAIVLKEQPWSLTYGDANVMQSIEALIQDFSQPALPTQKHIVSQWFGFLPSVYGHNQTLDASIKSFTAHHFGKALQNGQMIAYARSAYGEALYRLRKALKDPSECLSSHVFYSVVLLCMYELFTDTEDPESWMKHAKGLGQLVKIRGPERYRNDLDITLLKVSRGLIVMQSMFSGEPCFLATEEWHQMMRQQRALDISLELHNSIEQFFAYFTYAPSLVHKFYHLKHTDITTPEALQIISATMEQALDMQKKLLLWHEQFSQIAPPPVENLASTDDPLYPIILTYSNMTDATIYCGYYAYMAIIHEVLRTFGYPGPHAQMVIYFRDQICRSVEYSSVGILGPNRLGFPLRIAIEVADSATRSWILARLDQFSKVYAASQPKNYEPILTSNI</sequence>
<evidence type="ECO:0000256" key="2">
    <source>
        <dbReference type="ARBA" id="ARBA00023125"/>
    </source>
</evidence>
<proteinExistence type="predicted"/>
<reference evidence="8" key="1">
    <citation type="journal article" date="2015" name="Genome Announc.">
        <title>Draft genome sequence of the fungus Penicillium brasilianum MG11.</title>
        <authorList>
            <person name="Horn F."/>
            <person name="Linde J."/>
            <person name="Mattern D.J."/>
            <person name="Walther G."/>
            <person name="Guthke R."/>
            <person name="Brakhage A.A."/>
            <person name="Valiante V."/>
        </authorList>
    </citation>
    <scope>NUCLEOTIDE SEQUENCE [LARGE SCALE GENOMIC DNA]</scope>
    <source>
        <strain evidence="8">MG11</strain>
    </source>
</reference>
<protein>
    <recommendedName>
        <fullName evidence="6">Zn(2)-C6 fungal-type domain-containing protein</fullName>
    </recommendedName>
</protein>
<dbReference type="PROSITE" id="PS50048">
    <property type="entry name" value="ZN2_CY6_FUNGAL_2"/>
    <property type="match status" value="1"/>
</dbReference>
<dbReference type="Proteomes" id="UP000042958">
    <property type="component" value="Unassembled WGS sequence"/>
</dbReference>
<keyword evidence="1" id="KW-0805">Transcription regulation</keyword>
<dbReference type="STRING" id="104259.A0A0F7TL48"/>
<evidence type="ECO:0000313" key="7">
    <source>
        <dbReference type="EMBL" id="CEJ55748.1"/>
    </source>
</evidence>
<dbReference type="EMBL" id="CDHK01000002">
    <property type="protein sequence ID" value="CEJ55748.1"/>
    <property type="molecule type" value="Genomic_DNA"/>
</dbReference>
<keyword evidence="2" id="KW-0238">DNA-binding</keyword>
<evidence type="ECO:0000256" key="3">
    <source>
        <dbReference type="ARBA" id="ARBA00023163"/>
    </source>
</evidence>
<dbReference type="InterPro" id="IPR001138">
    <property type="entry name" value="Zn2Cys6_DnaBD"/>
</dbReference>
<dbReference type="InterPro" id="IPR021858">
    <property type="entry name" value="Fun_TF"/>
</dbReference>
<dbReference type="SMART" id="SM00066">
    <property type="entry name" value="GAL4"/>
    <property type="match status" value="1"/>
</dbReference>
<feature type="domain" description="Zn(2)-C6 fungal-type" evidence="6">
    <location>
        <begin position="9"/>
        <end position="37"/>
    </location>
</feature>
<dbReference type="OrthoDB" id="4314040at2759"/>
<dbReference type="InterPro" id="IPR053178">
    <property type="entry name" value="Osmoadaptation_assoc"/>
</dbReference>
<keyword evidence="8" id="KW-1185">Reference proteome</keyword>
<feature type="region of interest" description="Disordered" evidence="5">
    <location>
        <begin position="48"/>
        <end position="74"/>
    </location>
</feature>
<dbReference type="GO" id="GO:0008270">
    <property type="term" value="F:zinc ion binding"/>
    <property type="evidence" value="ECO:0007669"/>
    <property type="project" value="InterPro"/>
</dbReference>
<keyword evidence="4" id="KW-0539">Nucleus</keyword>
<organism evidence="7 8">
    <name type="scientific">Penicillium brasilianum</name>
    <dbReference type="NCBI Taxonomy" id="104259"/>
    <lineage>
        <taxon>Eukaryota</taxon>
        <taxon>Fungi</taxon>
        <taxon>Dikarya</taxon>
        <taxon>Ascomycota</taxon>
        <taxon>Pezizomycotina</taxon>
        <taxon>Eurotiomycetes</taxon>
        <taxon>Eurotiomycetidae</taxon>
        <taxon>Eurotiales</taxon>
        <taxon>Aspergillaceae</taxon>
        <taxon>Penicillium</taxon>
    </lineage>
</organism>
<evidence type="ECO:0000256" key="5">
    <source>
        <dbReference type="SAM" id="MobiDB-lite"/>
    </source>
</evidence>
<gene>
    <name evidence="7" type="ORF">PMG11_01986</name>
</gene>
<dbReference type="CDD" id="cd00067">
    <property type="entry name" value="GAL4"/>
    <property type="match status" value="1"/>
</dbReference>
<evidence type="ECO:0000313" key="8">
    <source>
        <dbReference type="Proteomes" id="UP000042958"/>
    </source>
</evidence>
<dbReference type="Gene3D" id="4.10.240.10">
    <property type="entry name" value="Zn(2)-C6 fungal-type DNA-binding domain"/>
    <property type="match status" value="1"/>
</dbReference>
<evidence type="ECO:0000256" key="1">
    <source>
        <dbReference type="ARBA" id="ARBA00023015"/>
    </source>
</evidence>
<name>A0A0F7TL48_PENBI</name>
<dbReference type="GO" id="GO:0000981">
    <property type="term" value="F:DNA-binding transcription factor activity, RNA polymerase II-specific"/>
    <property type="evidence" value="ECO:0007669"/>
    <property type="project" value="InterPro"/>
</dbReference>
<dbReference type="InterPro" id="IPR036864">
    <property type="entry name" value="Zn2-C6_fun-type_DNA-bd_sf"/>
</dbReference>
<dbReference type="PANTHER" id="PTHR38111:SF5">
    <property type="entry name" value="TRANSCRIPTION FACTOR DOMAIN-CONTAINING PROTEIN"/>
    <property type="match status" value="1"/>
</dbReference>
<dbReference type="PANTHER" id="PTHR38111">
    <property type="entry name" value="ZN(2)-C6 FUNGAL-TYPE DOMAIN-CONTAINING PROTEIN-RELATED"/>
    <property type="match status" value="1"/>
</dbReference>
<evidence type="ECO:0000259" key="6">
    <source>
        <dbReference type="PROSITE" id="PS50048"/>
    </source>
</evidence>
<dbReference type="Pfam" id="PF11951">
    <property type="entry name" value="Fungal_trans_2"/>
    <property type="match status" value="1"/>
</dbReference>
<dbReference type="GO" id="GO:0003677">
    <property type="term" value="F:DNA binding"/>
    <property type="evidence" value="ECO:0007669"/>
    <property type="project" value="UniProtKB-KW"/>
</dbReference>
<dbReference type="Pfam" id="PF00172">
    <property type="entry name" value="Zn_clus"/>
    <property type="match status" value="1"/>
</dbReference>
<accession>A0A0F7TL48</accession>
<dbReference type="AlphaFoldDB" id="A0A0F7TL48"/>
<evidence type="ECO:0000256" key="4">
    <source>
        <dbReference type="ARBA" id="ARBA00023242"/>
    </source>
</evidence>